<dbReference type="InterPro" id="IPR038920">
    <property type="entry name" value="At3g05675-like"/>
</dbReference>
<dbReference type="PANTHER" id="PTHR31060:SF31">
    <property type="entry name" value="BTB_POZ DOMAIN PROTEIN"/>
    <property type="match status" value="1"/>
</dbReference>
<evidence type="ECO:0000256" key="3">
    <source>
        <dbReference type="ARBA" id="ARBA00022786"/>
    </source>
</evidence>
<dbReference type="Proteomes" id="UP001151287">
    <property type="component" value="Unassembled WGS sequence"/>
</dbReference>
<dbReference type="OrthoDB" id="778222at2759"/>
<name>A0A9Q0CIY5_9POAL</name>
<protein>
    <recommendedName>
        <fullName evidence="4">At3g05675-like ankyrin-like domain-containing protein</fullName>
    </recommendedName>
</protein>
<comment type="function">
    <text evidence="1">May act as a substrate-specific adapter of an E3 ubiquitin-protein ligase complex (CUL3-RBX1-BTB) which mediates the ubiquitination and subsequent proteasomal degradation of target proteins.</text>
</comment>
<dbReference type="PANTHER" id="PTHR31060">
    <property type="entry name" value="OSJNBA0011J08.25 PROTEIN-RELATED"/>
    <property type="match status" value="1"/>
</dbReference>
<reference evidence="5" key="1">
    <citation type="journal article" date="2022" name="Cell">
        <title>Repeat-based holocentromeres influence genome architecture and karyotype evolution.</title>
        <authorList>
            <person name="Hofstatter P.G."/>
            <person name="Thangavel G."/>
            <person name="Lux T."/>
            <person name="Neumann P."/>
            <person name="Vondrak T."/>
            <person name="Novak P."/>
            <person name="Zhang M."/>
            <person name="Costa L."/>
            <person name="Castellani M."/>
            <person name="Scott A."/>
            <person name="Toegelov H."/>
            <person name="Fuchs J."/>
            <person name="Mata-Sucre Y."/>
            <person name="Dias Y."/>
            <person name="Vanzela A.L.L."/>
            <person name="Huettel B."/>
            <person name="Almeida C.C.S."/>
            <person name="Simkova H."/>
            <person name="Souza G."/>
            <person name="Pedrosa-Harand A."/>
            <person name="Macas J."/>
            <person name="Mayer K.F.X."/>
            <person name="Houben A."/>
            <person name="Marques A."/>
        </authorList>
    </citation>
    <scope>NUCLEOTIDE SEQUENCE</scope>
    <source>
        <strain evidence="5">RhyBre1mFocal</strain>
    </source>
</reference>
<comment type="pathway">
    <text evidence="2">Protein modification; protein ubiquitination.</text>
</comment>
<evidence type="ECO:0000256" key="2">
    <source>
        <dbReference type="ARBA" id="ARBA00004906"/>
    </source>
</evidence>
<keyword evidence="6" id="KW-1185">Reference proteome</keyword>
<evidence type="ECO:0000256" key="1">
    <source>
        <dbReference type="ARBA" id="ARBA00002668"/>
    </source>
</evidence>
<comment type="caution">
    <text evidence="5">The sequence shown here is derived from an EMBL/GenBank/DDBJ whole genome shotgun (WGS) entry which is preliminary data.</text>
</comment>
<evidence type="ECO:0000313" key="5">
    <source>
        <dbReference type="EMBL" id="KAJ1694507.1"/>
    </source>
</evidence>
<feature type="domain" description="At3g05675-like ankyrin-like" evidence="4">
    <location>
        <begin position="290"/>
        <end position="435"/>
    </location>
</feature>
<dbReference type="Pfam" id="PF25553">
    <property type="entry name" value="BTB-POZ_ANK-like"/>
    <property type="match status" value="1"/>
</dbReference>
<keyword evidence="3" id="KW-0833">Ubl conjugation pathway</keyword>
<dbReference type="EMBL" id="JAMQYH010000003">
    <property type="protein sequence ID" value="KAJ1694507.1"/>
    <property type="molecule type" value="Genomic_DNA"/>
</dbReference>
<evidence type="ECO:0000313" key="6">
    <source>
        <dbReference type="Proteomes" id="UP001151287"/>
    </source>
</evidence>
<organism evidence="5 6">
    <name type="scientific">Rhynchospora breviuscula</name>
    <dbReference type="NCBI Taxonomy" id="2022672"/>
    <lineage>
        <taxon>Eukaryota</taxon>
        <taxon>Viridiplantae</taxon>
        <taxon>Streptophyta</taxon>
        <taxon>Embryophyta</taxon>
        <taxon>Tracheophyta</taxon>
        <taxon>Spermatophyta</taxon>
        <taxon>Magnoliopsida</taxon>
        <taxon>Liliopsida</taxon>
        <taxon>Poales</taxon>
        <taxon>Cyperaceae</taxon>
        <taxon>Cyperoideae</taxon>
        <taxon>Rhynchosporeae</taxon>
        <taxon>Rhynchospora</taxon>
    </lineage>
</organism>
<accession>A0A9Q0CIY5</accession>
<gene>
    <name evidence="5" type="ORF">LUZ63_011205</name>
</gene>
<sequence>MERRDYIQSSTSTMPMAMDRRLIVMPRPTSSMLSAIFTSSLNKASKMLISVATSEDATPGEGETWRAMDHVRHVIMLTIWANVWVLRTLTNNFPSPKSNSGLFGFNVEALMSPKEQDSSSAIVVHASQGGRTEMDVFTANSTAIGRTLSHVLETLNEIPATSRKYEYVLATADRILSENIQHGHPSLLQVSRSSLGAAFSRTSDLLRRSLRSPDRSIFTSSSSDWHSKVLHLLPPGPRRLYEGFRLCLNGFLPSVDANNWQRSYKPQRHATITGPGIGAFEWGEAEKLAHELLWITKKLCDCSGASEAIVRWAFASGLASLVLTAHPRVQAPIVKITVILIRELEHGKWYTAREVQFGILALWLPVLCYASNGVTSPAVAGPERYETEKALEDLISDLPSEDQEIILQNWLEDFAASESDWPNLSRCFDRFCRVSRKQVVLLEEN</sequence>
<evidence type="ECO:0000259" key="4">
    <source>
        <dbReference type="Pfam" id="PF25553"/>
    </source>
</evidence>
<dbReference type="InterPro" id="IPR058039">
    <property type="entry name" value="At3g05675-like_ankyrin"/>
</dbReference>
<dbReference type="AlphaFoldDB" id="A0A9Q0CIY5"/>
<proteinExistence type="predicted"/>